<dbReference type="OrthoDB" id="298939at2759"/>
<feature type="compositionally biased region" description="Polar residues" evidence="1">
    <location>
        <begin position="528"/>
        <end position="537"/>
    </location>
</feature>
<comment type="caution">
    <text evidence="2">The sequence shown here is derived from an EMBL/GenBank/DDBJ whole genome shotgun (WGS) entry which is preliminary data.</text>
</comment>
<dbReference type="InterPro" id="IPR014752">
    <property type="entry name" value="Arrestin-like_C"/>
</dbReference>
<dbReference type="KEGG" id="more:E1B28_011775"/>
<feature type="compositionally biased region" description="Basic and acidic residues" evidence="1">
    <location>
        <begin position="944"/>
        <end position="960"/>
    </location>
</feature>
<organism evidence="2 3">
    <name type="scientific">Marasmius oreades</name>
    <name type="common">fairy-ring Marasmius</name>
    <dbReference type="NCBI Taxonomy" id="181124"/>
    <lineage>
        <taxon>Eukaryota</taxon>
        <taxon>Fungi</taxon>
        <taxon>Dikarya</taxon>
        <taxon>Basidiomycota</taxon>
        <taxon>Agaricomycotina</taxon>
        <taxon>Agaricomycetes</taxon>
        <taxon>Agaricomycetidae</taxon>
        <taxon>Agaricales</taxon>
        <taxon>Marasmiineae</taxon>
        <taxon>Marasmiaceae</taxon>
        <taxon>Marasmius</taxon>
    </lineage>
</organism>
<reference evidence="2" key="1">
    <citation type="journal article" date="2021" name="Genome Biol. Evol.">
        <title>The assembled and annotated genome of the fairy-ring fungus Marasmius oreades.</title>
        <authorList>
            <person name="Hiltunen M."/>
            <person name="Ament-Velasquez S.L."/>
            <person name="Johannesson H."/>
        </authorList>
    </citation>
    <scope>NUCLEOTIDE SEQUENCE</scope>
    <source>
        <strain evidence="2">03SP1</strain>
    </source>
</reference>
<feature type="compositionally biased region" description="Pro residues" evidence="1">
    <location>
        <begin position="505"/>
        <end position="519"/>
    </location>
</feature>
<feature type="compositionally biased region" description="Low complexity" evidence="1">
    <location>
        <begin position="1246"/>
        <end position="1255"/>
    </location>
</feature>
<feature type="compositionally biased region" description="Polar residues" evidence="1">
    <location>
        <begin position="1119"/>
        <end position="1134"/>
    </location>
</feature>
<protein>
    <recommendedName>
        <fullName evidence="4">Arrestin-like N-terminal domain-containing protein</fullName>
    </recommendedName>
</protein>
<feature type="compositionally biased region" description="Polar residues" evidence="1">
    <location>
        <begin position="1284"/>
        <end position="1307"/>
    </location>
</feature>
<evidence type="ECO:0000313" key="3">
    <source>
        <dbReference type="Proteomes" id="UP001049176"/>
    </source>
</evidence>
<dbReference type="Proteomes" id="UP001049176">
    <property type="component" value="Chromosome 7"/>
</dbReference>
<feature type="region of interest" description="Disordered" evidence="1">
    <location>
        <begin position="897"/>
        <end position="992"/>
    </location>
</feature>
<keyword evidence="3" id="KW-1185">Reference proteome</keyword>
<dbReference type="EMBL" id="CM032187">
    <property type="protein sequence ID" value="KAG7090167.1"/>
    <property type="molecule type" value="Genomic_DNA"/>
</dbReference>
<name>A0A9P7UPY3_9AGAR</name>
<gene>
    <name evidence="2" type="ORF">E1B28_011775</name>
</gene>
<proteinExistence type="predicted"/>
<feature type="region of interest" description="Disordered" evidence="1">
    <location>
        <begin position="827"/>
        <end position="864"/>
    </location>
</feature>
<evidence type="ECO:0000313" key="2">
    <source>
        <dbReference type="EMBL" id="KAG7090167.1"/>
    </source>
</evidence>
<feature type="region of interest" description="Disordered" evidence="1">
    <location>
        <begin position="1008"/>
        <end position="1071"/>
    </location>
</feature>
<evidence type="ECO:0008006" key="4">
    <source>
        <dbReference type="Google" id="ProtNLM"/>
    </source>
</evidence>
<sequence>MATQPNRPEPMNVATHHAKVRISLSLSDPSFVAGDAITGKMEMECKADKGLGIGVMMVELFAIQELSSRDHHATSTFIHSRRVFQGPGYTPSNAVQPHPLPGDPPLPPGYYTARKGHSTFLFKLPVPKSSPNSISFGDGIATVRYEVRASVGVLWKEERRMLLEKKDVDLVESFDEEAFHGEDNSPRGDPQGFVVAENGKIWMQARVVGGLIVAGESACIELQVKNHSTKKNSSLQIGLSRQLILPHLPSGESPPNTLQITDTLTTVPFKGPEYIIQPGVEGVASLVFDVPRSARGAKGGMYLGDVELDKEVGKRKTTCALFEVTCVLGVKMVMGLGSKDIVVDIPVTVVHPSALPSLPPPGVPYYDYDYNHHQHQHPQNQYLHPYPHHPDPHLYHSTPPMMSPGPLSNVYYNHAPPAPPISPIPASYSFDPNEGLVWLPPPGSFPAVGGQYSPQAQYGYPQNHQYHHQLYQPPMSPGPQVPWAIPPRPASAGPGGGRESTQPLPMLPPGPSLIPPGLPPSSVRDVRQVSSGATLSPPSVPAPSEARSRTKSIQNLELSSAPVSVPLSEEPKTTNYPGELARSGTGLRASRIAHHLRVTSTAKGRGRSVSPVGGMRYRHELEGQQPDQQQQLDKQIYAVATVHGNKSKGLHIPMPPPITATASLSPPLHSPRPVLSPKRSFTKDAVSGGMSVKSERVEELERMADEVGAKTRDLSGDLPKEGEVGKPEKDMVDINKSLPKLQTSPLLLSPAAIAKKKPDEDYFGGATAALEVAAAAVPPVKKFGAKGLGFGLGHGQGESGLDALEKRLLAEVGTRKIESERRPDVWSVLGVDNGNTPKMNGGVSPITIPTPRQGPVDPLNDSAISSLTLPDCEVGGGGGAGVDGRALQKELLEFENAREWENLKENQKQEKKERRREKRRTRRGETDEDSDNKTSVGGKSLSGRTERQKRKDKERDRTGDGDGEGSYGISEGGEKKERRSGHGKRRGKAANARVAAWLGDVEAEIPTPPVEDAIAHTPSPVPVGVSMQEQEISRQGLSQREEEKPTKNGPLPSTSSRLPDPRSSGFVPIGTLKPDIYQRTLVPKDSPFASSNSIEEDARRITQLWSKDNKDTKAKASAASPQVTQHSNPWQSIRSPIFARKSNGGPLFPPLKRELYSEVKYDVRSARGGKGGQVTAVAAIWASVTDPSKRPDSTLKEEPSKPLKPPKSSITLPLPKPLKPPAGLTSSRPKNNDFLSPKSLRPNQLSSTSSNSSSSCRAGAAPRPVGVSRKFDVGTGGIKASPAALSSSHAIPTLSSTASLAKPTSSANDRKRSLPLPTRVPHTVGEMRKDTPGKRLSMPAVSSKSSGVSGAAVNNLKAIVESGGTDESDSPPSKSPATELAFGQARLRDLIKKYQGQST</sequence>
<feature type="compositionally biased region" description="Polar residues" evidence="1">
    <location>
        <begin position="1027"/>
        <end position="1038"/>
    </location>
</feature>
<accession>A0A9P7UPY3</accession>
<feature type="compositionally biased region" description="Pro residues" evidence="1">
    <location>
        <begin position="474"/>
        <end position="489"/>
    </location>
</feature>
<feature type="compositionally biased region" description="Basic and acidic residues" evidence="1">
    <location>
        <begin position="897"/>
        <end position="912"/>
    </location>
</feature>
<evidence type="ECO:0000256" key="1">
    <source>
        <dbReference type="SAM" id="MobiDB-lite"/>
    </source>
</evidence>
<feature type="region of interest" description="Disordered" evidence="1">
    <location>
        <begin position="1083"/>
        <end position="1151"/>
    </location>
</feature>
<feature type="compositionally biased region" description="Basic residues" evidence="1">
    <location>
        <begin position="913"/>
        <end position="922"/>
    </location>
</feature>
<feature type="compositionally biased region" description="Basic and acidic residues" evidence="1">
    <location>
        <begin position="1187"/>
        <end position="1201"/>
    </location>
</feature>
<feature type="region of interest" description="Disordered" evidence="1">
    <location>
        <begin position="662"/>
        <end position="690"/>
    </location>
</feature>
<feature type="compositionally biased region" description="Basic residues" evidence="1">
    <location>
        <begin position="978"/>
        <end position="988"/>
    </location>
</feature>
<feature type="compositionally biased region" description="Low complexity" evidence="1">
    <location>
        <begin position="1340"/>
        <end position="1353"/>
    </location>
</feature>
<dbReference type="Gene3D" id="2.60.40.640">
    <property type="match status" value="1"/>
</dbReference>
<feature type="region of interest" description="Disordered" evidence="1">
    <location>
        <begin position="468"/>
        <end position="586"/>
    </location>
</feature>
<feature type="compositionally biased region" description="Polar residues" evidence="1">
    <location>
        <begin position="551"/>
        <end position="562"/>
    </location>
</feature>
<feature type="region of interest" description="Disordered" evidence="1">
    <location>
        <begin position="1182"/>
        <end position="1382"/>
    </location>
</feature>
<dbReference type="RefSeq" id="XP_043006637.1">
    <property type="nucleotide sequence ID" value="XM_043156825.1"/>
</dbReference>
<dbReference type="GeneID" id="66080850"/>